<dbReference type="InterPro" id="IPR015424">
    <property type="entry name" value="PyrdxlP-dep_Trfase"/>
</dbReference>
<dbReference type="Gene3D" id="3.40.640.10">
    <property type="entry name" value="Type I PLP-dependent aspartate aminotransferase-like (Major domain)"/>
    <property type="match status" value="1"/>
</dbReference>
<dbReference type="SUPFAM" id="SSF53383">
    <property type="entry name" value="PLP-dependent transferases"/>
    <property type="match status" value="1"/>
</dbReference>
<dbReference type="InterPro" id="IPR004839">
    <property type="entry name" value="Aminotransferase_I/II_large"/>
</dbReference>
<comment type="cofactor">
    <cofactor evidence="1 3">
        <name>pyridoxal 5'-phosphate</name>
        <dbReference type="ChEBI" id="CHEBI:597326"/>
    </cofactor>
</comment>
<dbReference type="InterPro" id="IPR015421">
    <property type="entry name" value="PyrdxlP-dep_Trfase_major"/>
</dbReference>
<dbReference type="PANTHER" id="PTHR42885">
    <property type="entry name" value="HISTIDINOL-PHOSPHATE AMINOTRANSFERASE-RELATED"/>
    <property type="match status" value="1"/>
</dbReference>
<organism evidence="7 8">
    <name type="scientific">Kineosporia corallincola</name>
    <dbReference type="NCBI Taxonomy" id="2835133"/>
    <lineage>
        <taxon>Bacteria</taxon>
        <taxon>Bacillati</taxon>
        <taxon>Actinomycetota</taxon>
        <taxon>Actinomycetes</taxon>
        <taxon>Kineosporiales</taxon>
        <taxon>Kineosporiaceae</taxon>
        <taxon>Kineosporia</taxon>
    </lineage>
</organism>
<dbReference type="SUPFAM" id="SSF159664">
    <property type="entry name" value="CobE/GbiG C-terminal domain-like"/>
    <property type="match status" value="1"/>
</dbReference>
<keyword evidence="3" id="KW-0032">Aminotransferase</keyword>
<dbReference type="PANTHER" id="PTHR42885:SF1">
    <property type="entry name" value="THREONINE-PHOSPHATE DECARBOXYLASE"/>
    <property type="match status" value="1"/>
</dbReference>
<name>A0ABS5TIF7_9ACTN</name>
<comment type="similarity">
    <text evidence="3">Belongs to the class-I pyridoxal-phosphate-dependent aminotransferase family.</text>
</comment>
<evidence type="ECO:0000259" key="5">
    <source>
        <dbReference type="Pfam" id="PF00155"/>
    </source>
</evidence>
<dbReference type="InterPro" id="IPR036518">
    <property type="entry name" value="CobE/GbiG_C_sf"/>
</dbReference>
<evidence type="ECO:0000256" key="2">
    <source>
        <dbReference type="ARBA" id="ARBA00022898"/>
    </source>
</evidence>
<evidence type="ECO:0000313" key="7">
    <source>
        <dbReference type="EMBL" id="MBT0769359.1"/>
    </source>
</evidence>
<evidence type="ECO:0000259" key="6">
    <source>
        <dbReference type="Pfam" id="PF01890"/>
    </source>
</evidence>
<dbReference type="Gene3D" id="3.90.1150.10">
    <property type="entry name" value="Aspartate Aminotransferase, domain 1"/>
    <property type="match status" value="1"/>
</dbReference>
<feature type="region of interest" description="Disordered" evidence="4">
    <location>
        <begin position="1"/>
        <end position="20"/>
    </location>
</feature>
<gene>
    <name evidence="7" type="ORF">KIH74_10545</name>
</gene>
<protein>
    <recommendedName>
        <fullName evidence="3">Aminotransferase</fullName>
        <ecNumber evidence="3">2.6.1.-</ecNumber>
    </recommendedName>
</protein>
<dbReference type="RefSeq" id="WP_214155662.1">
    <property type="nucleotide sequence ID" value="NZ_JAHBAY010000004.1"/>
</dbReference>
<evidence type="ECO:0000256" key="1">
    <source>
        <dbReference type="ARBA" id="ARBA00001933"/>
    </source>
</evidence>
<dbReference type="EMBL" id="JAHBAY010000004">
    <property type="protein sequence ID" value="MBT0769359.1"/>
    <property type="molecule type" value="Genomic_DNA"/>
</dbReference>
<dbReference type="Pfam" id="PF00155">
    <property type="entry name" value="Aminotran_1_2"/>
    <property type="match status" value="1"/>
</dbReference>
<dbReference type="Pfam" id="PF01890">
    <property type="entry name" value="CbiG_C"/>
    <property type="match status" value="1"/>
</dbReference>
<dbReference type="NCBIfam" id="NF005915">
    <property type="entry name" value="PRK07908.1"/>
    <property type="match status" value="1"/>
</dbReference>
<dbReference type="InterPro" id="IPR015422">
    <property type="entry name" value="PyrdxlP-dep_Trfase_small"/>
</dbReference>
<keyword evidence="8" id="KW-1185">Reference proteome</keyword>
<evidence type="ECO:0000313" key="8">
    <source>
        <dbReference type="Proteomes" id="UP001197247"/>
    </source>
</evidence>
<comment type="caution">
    <text evidence="7">The sequence shown here is derived from an EMBL/GenBank/DDBJ whole genome shotgun (WGS) entry which is preliminary data.</text>
</comment>
<accession>A0ABS5TIF7</accession>
<dbReference type="InterPro" id="IPR002750">
    <property type="entry name" value="CobE/GbiG_C"/>
</dbReference>
<reference evidence="7 8" key="1">
    <citation type="submission" date="2021-05" db="EMBL/GenBank/DDBJ databases">
        <title>Kineosporia and Streptomyces sp. nov. two new marine actinobacteria isolated from Coral.</title>
        <authorList>
            <person name="Buangrab K."/>
            <person name="Sutthacheep M."/>
            <person name="Yeemin T."/>
            <person name="Harunari E."/>
            <person name="Igarashi Y."/>
            <person name="Kanchanasin P."/>
            <person name="Tanasupawat S."/>
            <person name="Phongsopitanun W."/>
        </authorList>
    </citation>
    <scope>NUCLEOTIDE SEQUENCE [LARGE SCALE GENOMIC DNA]</scope>
    <source>
        <strain evidence="7 8">J2-2</strain>
    </source>
</reference>
<dbReference type="Proteomes" id="UP001197247">
    <property type="component" value="Unassembled WGS sequence"/>
</dbReference>
<keyword evidence="2" id="KW-0663">Pyridoxal phosphate</keyword>
<feature type="compositionally biased region" description="Low complexity" evidence="4">
    <location>
        <begin position="1"/>
        <end position="14"/>
    </location>
</feature>
<evidence type="ECO:0000256" key="4">
    <source>
        <dbReference type="SAM" id="MobiDB-lite"/>
    </source>
</evidence>
<dbReference type="CDD" id="cd00609">
    <property type="entry name" value="AAT_like"/>
    <property type="match status" value="1"/>
</dbReference>
<dbReference type="EC" id="2.6.1.-" evidence="3"/>
<dbReference type="PROSITE" id="PS00105">
    <property type="entry name" value="AA_TRANSFER_CLASS_1"/>
    <property type="match status" value="1"/>
</dbReference>
<dbReference type="GO" id="GO:0048472">
    <property type="term" value="F:threonine-phosphate decarboxylase activity"/>
    <property type="evidence" value="ECO:0007669"/>
    <property type="project" value="UniProtKB-EC"/>
</dbReference>
<feature type="domain" description="Aminotransferase class I/classII large" evidence="5">
    <location>
        <begin position="223"/>
        <end position="535"/>
    </location>
</feature>
<evidence type="ECO:0000256" key="3">
    <source>
        <dbReference type="RuleBase" id="RU000481"/>
    </source>
</evidence>
<feature type="domain" description="CobE/GbiG C-terminal" evidence="6">
    <location>
        <begin position="45"/>
        <end position="159"/>
    </location>
</feature>
<keyword evidence="3" id="KW-0808">Transferase</keyword>
<dbReference type="InterPro" id="IPR004838">
    <property type="entry name" value="NHTrfase_class1_PyrdxlP-BS"/>
</dbReference>
<keyword evidence="7" id="KW-0456">Lyase</keyword>
<dbReference type="Gene3D" id="3.30.420.180">
    <property type="entry name" value="CobE/GbiG C-terminal domain"/>
    <property type="match status" value="1"/>
</dbReference>
<sequence length="548" mass="57077">MSTTAASDTGATDGRSPEEIRDRYTEIGPITGSLHLDLQGTGDQIIVGIGSRRGVGIRDVRMAMGQALSVAGVRARDVIAIATVDAKQSEEALLELADVLGVPLKLLPADVLAGQQVPNPSATTERLVGVPSVAEAAVLASDAQLIGPKHTYRGVTVAVGRLLNLPSAHGGQHPHGGYGTSTEAHVYNYNYDEAYVAEDLGHHGDAEATPGLVDLAVNVRGAAPEWLRQRLRDAVGDLAAYPDPRAATEAVAARHGRPADQVLLTAGGAEAFVLLARALAPHRAVVVHPQFTEPEAALLAAGHEVQRVVLAPPFQIDPGMVPDDADLVMVGNPTNPTSVLHRAETLIALSRPGRVLVVDEAFMDAVPGEPQSLAGSPGRPAPDVPGLVVVRSLTKAWGLAGLRIGYLLGAPELLRACAATQSLWSVNSLALEAARVISTPQGLAEAESYAAQQAADREHLVATLARVPDVEVQGPAAAPFVLLRAGGPDPAGVHQRLRAAGWAVRRADTFPGLGSGWLRVAVRDRDTSDQFAAALHQAVQAVQSAHGQ</sequence>
<proteinExistence type="inferred from homology"/>